<accession>A0A5B7F2J4</accession>
<comment type="caution">
    <text evidence="2">The sequence shown here is derived from an EMBL/GenBank/DDBJ whole genome shotgun (WGS) entry which is preliminary data.</text>
</comment>
<evidence type="ECO:0000256" key="1">
    <source>
        <dbReference type="SAM" id="MobiDB-lite"/>
    </source>
</evidence>
<organism evidence="2 3">
    <name type="scientific">Portunus trituberculatus</name>
    <name type="common">Swimming crab</name>
    <name type="synonym">Neptunus trituberculatus</name>
    <dbReference type="NCBI Taxonomy" id="210409"/>
    <lineage>
        <taxon>Eukaryota</taxon>
        <taxon>Metazoa</taxon>
        <taxon>Ecdysozoa</taxon>
        <taxon>Arthropoda</taxon>
        <taxon>Crustacea</taxon>
        <taxon>Multicrustacea</taxon>
        <taxon>Malacostraca</taxon>
        <taxon>Eumalacostraca</taxon>
        <taxon>Eucarida</taxon>
        <taxon>Decapoda</taxon>
        <taxon>Pleocyemata</taxon>
        <taxon>Brachyura</taxon>
        <taxon>Eubrachyura</taxon>
        <taxon>Portunoidea</taxon>
        <taxon>Portunidae</taxon>
        <taxon>Portuninae</taxon>
        <taxon>Portunus</taxon>
    </lineage>
</organism>
<name>A0A5B7F2J4_PORTR</name>
<dbReference type="EMBL" id="VSRR010004454">
    <property type="protein sequence ID" value="MPC39727.1"/>
    <property type="molecule type" value="Genomic_DNA"/>
</dbReference>
<reference evidence="2 3" key="1">
    <citation type="submission" date="2019-05" db="EMBL/GenBank/DDBJ databases">
        <title>Another draft genome of Portunus trituberculatus and its Hox gene families provides insights of decapod evolution.</title>
        <authorList>
            <person name="Jeong J.-H."/>
            <person name="Song I."/>
            <person name="Kim S."/>
            <person name="Choi T."/>
            <person name="Kim D."/>
            <person name="Ryu S."/>
            <person name="Kim W."/>
        </authorList>
    </citation>
    <scope>NUCLEOTIDE SEQUENCE [LARGE SCALE GENOMIC DNA]</scope>
    <source>
        <tissue evidence="2">Muscle</tissue>
    </source>
</reference>
<evidence type="ECO:0000313" key="3">
    <source>
        <dbReference type="Proteomes" id="UP000324222"/>
    </source>
</evidence>
<dbReference type="AlphaFoldDB" id="A0A5B7F2J4"/>
<feature type="region of interest" description="Disordered" evidence="1">
    <location>
        <begin position="43"/>
        <end position="62"/>
    </location>
</feature>
<dbReference type="Proteomes" id="UP000324222">
    <property type="component" value="Unassembled WGS sequence"/>
</dbReference>
<evidence type="ECO:0000313" key="2">
    <source>
        <dbReference type="EMBL" id="MPC39727.1"/>
    </source>
</evidence>
<keyword evidence="3" id="KW-1185">Reference proteome</keyword>
<gene>
    <name evidence="2" type="ORF">E2C01_033275</name>
</gene>
<protein>
    <submittedName>
        <fullName evidence="2">Uncharacterized protein</fullName>
    </submittedName>
</protein>
<sequence length="92" mass="11536">MKVRMRSQVAVEEIMARKGKLADDIEHKDIWIKRDMNVEEREKEKVLRSEAKEKKREKDRNREEEFYWRVLDMRLKKWYLRKKEEVVEEGRN</sequence>
<proteinExistence type="predicted"/>